<evidence type="ECO:0000256" key="1">
    <source>
        <dbReference type="ARBA" id="ARBA00022723"/>
    </source>
</evidence>
<gene>
    <name evidence="6" type="ORF">CWR48_16460</name>
</gene>
<dbReference type="GO" id="GO:0016787">
    <property type="term" value="F:hydrolase activity"/>
    <property type="evidence" value="ECO:0007669"/>
    <property type="project" value="UniProtKB-KW"/>
</dbReference>
<accession>A0A3D8PMV4</accession>
<feature type="domain" description="Calcineurin-like phosphoesterase" evidence="5">
    <location>
        <begin position="1"/>
        <end position="68"/>
    </location>
</feature>
<dbReference type="Proteomes" id="UP000257143">
    <property type="component" value="Unassembled WGS sequence"/>
</dbReference>
<dbReference type="EMBL" id="PIOC01000025">
    <property type="protein sequence ID" value="RDW16475.1"/>
    <property type="molecule type" value="Genomic_DNA"/>
</dbReference>
<dbReference type="AlphaFoldDB" id="A0A3D8PMV4"/>
<dbReference type="OrthoDB" id="1645838at2"/>
<comment type="caution">
    <text evidence="6">The sequence shown here is derived from an EMBL/GenBank/DDBJ whole genome shotgun (WGS) entry which is preliminary data.</text>
</comment>
<organism evidence="6 7">
    <name type="scientific">Oceanobacillus arenosus</name>
    <dbReference type="NCBI Taxonomy" id="1229153"/>
    <lineage>
        <taxon>Bacteria</taxon>
        <taxon>Bacillati</taxon>
        <taxon>Bacillota</taxon>
        <taxon>Bacilli</taxon>
        <taxon>Bacillales</taxon>
        <taxon>Bacillaceae</taxon>
        <taxon>Oceanobacillus</taxon>
    </lineage>
</organism>
<dbReference type="PANTHER" id="PTHR42988">
    <property type="entry name" value="PHOSPHOHYDROLASE"/>
    <property type="match status" value="1"/>
</dbReference>
<evidence type="ECO:0000313" key="7">
    <source>
        <dbReference type="Proteomes" id="UP000257143"/>
    </source>
</evidence>
<evidence type="ECO:0000259" key="5">
    <source>
        <dbReference type="Pfam" id="PF00149"/>
    </source>
</evidence>
<name>A0A3D8PMV4_9BACI</name>
<proteinExistence type="inferred from homology"/>
<comment type="similarity">
    <text evidence="4">Belongs to the cyclic nucleotide phosphodiesterase class-III family.</text>
</comment>
<evidence type="ECO:0000256" key="4">
    <source>
        <dbReference type="ARBA" id="ARBA00025742"/>
    </source>
</evidence>
<dbReference type="Pfam" id="PF00149">
    <property type="entry name" value="Metallophos"/>
    <property type="match status" value="1"/>
</dbReference>
<keyword evidence="1" id="KW-0479">Metal-binding</keyword>
<reference evidence="7" key="1">
    <citation type="submission" date="2017-11" db="EMBL/GenBank/DDBJ databases">
        <authorList>
            <person name="Zhu W."/>
        </authorList>
    </citation>
    <scope>NUCLEOTIDE SEQUENCE [LARGE SCALE GENOMIC DNA]</scope>
    <source>
        <strain evidence="7">CAU 1183</strain>
    </source>
</reference>
<evidence type="ECO:0000313" key="6">
    <source>
        <dbReference type="EMBL" id="RDW16475.1"/>
    </source>
</evidence>
<dbReference type="RefSeq" id="WP_115774429.1">
    <property type="nucleotide sequence ID" value="NZ_PIOC01000025.1"/>
</dbReference>
<evidence type="ECO:0000256" key="2">
    <source>
        <dbReference type="ARBA" id="ARBA00022801"/>
    </source>
</evidence>
<keyword evidence="3" id="KW-0408">Iron</keyword>
<keyword evidence="7" id="KW-1185">Reference proteome</keyword>
<dbReference type="InterPro" id="IPR029052">
    <property type="entry name" value="Metallo-depent_PP-like"/>
</dbReference>
<dbReference type="InterPro" id="IPR004843">
    <property type="entry name" value="Calcineurin-like_PHP"/>
</dbReference>
<dbReference type="GO" id="GO:0046872">
    <property type="term" value="F:metal ion binding"/>
    <property type="evidence" value="ECO:0007669"/>
    <property type="project" value="UniProtKB-KW"/>
</dbReference>
<dbReference type="PANTHER" id="PTHR42988:SF2">
    <property type="entry name" value="CYCLIC NUCLEOTIDE PHOSPHODIESTERASE CBUA0032-RELATED"/>
    <property type="match status" value="1"/>
</dbReference>
<protein>
    <recommendedName>
        <fullName evidence="5">Calcineurin-like phosphoesterase domain-containing protein</fullName>
    </recommendedName>
</protein>
<dbReference type="InterPro" id="IPR050884">
    <property type="entry name" value="CNP_phosphodiesterase-III"/>
</dbReference>
<sequence>MRIAVIGDLHYPALHEDYRFIENNRDGFYSTFIQKLFSTPADLYISIGDLTNFGLPEEYEEIYKLINAQDKAKTLSCSYYGKSSPHIS</sequence>
<keyword evidence="2" id="KW-0378">Hydrolase</keyword>
<evidence type="ECO:0000256" key="3">
    <source>
        <dbReference type="ARBA" id="ARBA00023004"/>
    </source>
</evidence>
<dbReference type="SUPFAM" id="SSF56300">
    <property type="entry name" value="Metallo-dependent phosphatases"/>
    <property type="match status" value="1"/>
</dbReference>